<keyword evidence="2" id="KW-0963">Cytoplasm</keyword>
<keyword evidence="4 6" id="KW-0802">TPR repeat</keyword>
<feature type="region of interest" description="Disordered" evidence="7">
    <location>
        <begin position="503"/>
        <end position="573"/>
    </location>
</feature>
<evidence type="ECO:0000256" key="5">
    <source>
        <dbReference type="ARBA" id="ARBA00064323"/>
    </source>
</evidence>
<dbReference type="SMART" id="SM00727">
    <property type="entry name" value="STI1"/>
    <property type="match status" value="2"/>
</dbReference>
<dbReference type="GO" id="GO:0005737">
    <property type="term" value="C:cytoplasm"/>
    <property type="evidence" value="ECO:0007669"/>
    <property type="project" value="UniProtKB-SubCell"/>
</dbReference>
<dbReference type="OrthoDB" id="2423701at2759"/>
<dbReference type="FunFam" id="1.25.40.10:FF:000010">
    <property type="entry name" value="Stress-induced phosphoprotein 1"/>
    <property type="match status" value="1"/>
</dbReference>
<feature type="compositionally biased region" description="Basic and acidic residues" evidence="7">
    <location>
        <begin position="201"/>
        <end position="218"/>
    </location>
</feature>
<comment type="subunit">
    <text evidence="5">Part of a larger complex that includes HSP70, HSP90, and immunophilins.</text>
</comment>
<feature type="region of interest" description="Disordered" evidence="7">
    <location>
        <begin position="67"/>
        <end position="218"/>
    </location>
</feature>
<dbReference type="PANTHER" id="PTHR22904:SF523">
    <property type="entry name" value="STRESS-INDUCED-PHOSPHOPROTEIN 1"/>
    <property type="match status" value="1"/>
</dbReference>
<dbReference type="FunFam" id="1.25.40.10:FF:000020">
    <property type="entry name" value="Stress-induced phosphoprotein 1"/>
    <property type="match status" value="1"/>
</dbReference>
<dbReference type="PROSITE" id="PS50005">
    <property type="entry name" value="TPR"/>
    <property type="match status" value="5"/>
</dbReference>
<evidence type="ECO:0000313" key="10">
    <source>
        <dbReference type="Proteomes" id="UP000011976"/>
    </source>
</evidence>
<feature type="compositionally biased region" description="Low complexity" evidence="7">
    <location>
        <begin position="542"/>
        <end position="552"/>
    </location>
</feature>
<dbReference type="Gene3D" id="1.25.40.10">
    <property type="entry name" value="Tetratricopeptide repeat domain"/>
    <property type="match status" value="3"/>
</dbReference>
<feature type="compositionally biased region" description="Basic and acidic residues" evidence="7">
    <location>
        <begin position="564"/>
        <end position="573"/>
    </location>
</feature>
<reference evidence="10" key="1">
    <citation type="journal article" date="2013" name="Genome Announc.">
        <title>Genome sequence of the basidiomycetous yeast Pseudozyma antarctica T-34, a producer of the glycolipid biosurfactants mannosylerythritol lipids.</title>
        <authorList>
            <person name="Morita T."/>
            <person name="Koike H."/>
            <person name="Koyama Y."/>
            <person name="Hagiwara H."/>
            <person name="Ito E."/>
            <person name="Fukuoka T."/>
            <person name="Imura T."/>
            <person name="Machida M."/>
            <person name="Kitamoto D."/>
        </authorList>
    </citation>
    <scope>NUCLEOTIDE SEQUENCE [LARGE SCALE GENOMIC DNA]</scope>
    <source>
        <strain evidence="10">T-34</strain>
    </source>
</reference>
<feature type="compositionally biased region" description="Basic and acidic residues" evidence="7">
    <location>
        <begin position="514"/>
        <end position="523"/>
    </location>
</feature>
<dbReference type="Proteomes" id="UP000011976">
    <property type="component" value="Unassembled WGS sequence"/>
</dbReference>
<evidence type="ECO:0000256" key="4">
    <source>
        <dbReference type="ARBA" id="ARBA00022803"/>
    </source>
</evidence>
<dbReference type="SUPFAM" id="SSF48452">
    <property type="entry name" value="TPR-like"/>
    <property type="match status" value="2"/>
</dbReference>
<dbReference type="FunFam" id="1.25.40.10:FF:000027">
    <property type="entry name" value="stress-induced-phosphoprotein 1 isoform X1"/>
    <property type="match status" value="1"/>
</dbReference>
<dbReference type="Gene3D" id="1.10.260.100">
    <property type="match status" value="2"/>
</dbReference>
<dbReference type="FunFam" id="1.10.260.100:FF:000004">
    <property type="entry name" value="Putative stress-induced-phosphoprotein 1"/>
    <property type="match status" value="1"/>
</dbReference>
<organism evidence="9 10">
    <name type="scientific">Pseudozyma antarctica (strain T-34)</name>
    <name type="common">Yeast</name>
    <name type="synonym">Candida antarctica</name>
    <dbReference type="NCBI Taxonomy" id="1151754"/>
    <lineage>
        <taxon>Eukaryota</taxon>
        <taxon>Fungi</taxon>
        <taxon>Dikarya</taxon>
        <taxon>Basidiomycota</taxon>
        <taxon>Ustilaginomycotina</taxon>
        <taxon>Ustilaginomycetes</taxon>
        <taxon>Ustilaginales</taxon>
        <taxon>Ustilaginaceae</taxon>
        <taxon>Moesziomyces</taxon>
    </lineage>
</organism>
<feature type="compositionally biased region" description="Polar residues" evidence="7">
    <location>
        <begin position="177"/>
        <end position="192"/>
    </location>
</feature>
<dbReference type="Pfam" id="PF13432">
    <property type="entry name" value="TPR_16"/>
    <property type="match status" value="2"/>
</dbReference>
<dbReference type="GO" id="GO:0042030">
    <property type="term" value="F:ATPase inhibitor activity"/>
    <property type="evidence" value="ECO:0007669"/>
    <property type="project" value="UniProtKB-ARBA"/>
</dbReference>
<evidence type="ECO:0000256" key="7">
    <source>
        <dbReference type="SAM" id="MobiDB-lite"/>
    </source>
</evidence>
<evidence type="ECO:0000256" key="6">
    <source>
        <dbReference type="PROSITE-ProRule" id="PRU00339"/>
    </source>
</evidence>
<feature type="repeat" description="TPR" evidence="6">
    <location>
        <begin position="705"/>
        <end position="738"/>
    </location>
</feature>
<evidence type="ECO:0000256" key="3">
    <source>
        <dbReference type="ARBA" id="ARBA00022737"/>
    </source>
</evidence>
<dbReference type="InterPro" id="IPR006636">
    <property type="entry name" value="STI1_HS-bd"/>
</dbReference>
<evidence type="ECO:0000259" key="8">
    <source>
        <dbReference type="SMART" id="SM00727"/>
    </source>
</evidence>
<sequence>MADARSLLRAAANARAKTNGGGISDRFASYSASGSLRCSACNYATIKHDSLWGAHVLSKSHRNNAARIREEEIRDAENQRTKDGKRKADDEEDDSNDSDSPPGGGRSPREGATDNTGSGAKKPRTDTTAFAEASTAQAESIDPEWELFKSQMDASGPESGAPEERYDAGATIEAEAQLTSQEGRNGAGTSTDDGAVEEQSAEEKEAQERARREQEEREEILSRLEEEQRQQDEADQRVSALKQRLQRIKQARLDKQKAAATDKAKKKTSAAITLAAQLSPLTTSTSRLSLIPSDCAAIIMSVAELKAKGNAAFAAKDYQGAIQAYNDAIAAATSPEDAVHVLYSNRSACYAGLRDWTKALDDAESCIKANPSFAKGYGRKGAALHGARKLEEAVDAYTAGLDIAPNDAGLTKGLADVQRAVQNEAANGPDPAASIGQMFSDPKMFEKLAANPKTASLLSDQAFMAKLKSIQSNPQEAGMAFQDPRMIQVMGVLMGIDLQAFERPEGSNDLPADLESRRDDIEKQTPASSSSAPDVEMKDAKPASSSSSAPPKAAEPEPEEEDEEKKAKAAADAEKKLGNERYMKRDFDAAIPHYEKAWELHKDITYLNNLGACYFEQGKFDECIKACEKAIEEGRAMRADFKLVAKAYGRIGSAYAKQDQLEQAVNHFEKSLTEHRTPDILAKLRDTEKLLKERTRQAYIDPAKAEQERTRGNELYKGGDFPGAVAAFSEAIKRDPSDPRGYTNRASAYTKLAALPEALKDAEEAIKVDPKFVKGYIRKANVLYSMKEFTKAMEACQKAEDADANQEGGAKNQREIQQLLSKCMNELYSQRSGETDEETLQRAMRDPEVAQIMQDPVMQSILQQAQSNPAALQEHMKSPIIREKVNKLIAAGIIKTR</sequence>
<feature type="repeat" description="TPR" evidence="6">
    <location>
        <begin position="571"/>
        <end position="604"/>
    </location>
</feature>
<accession>M9MB63</accession>
<dbReference type="Pfam" id="PF13414">
    <property type="entry name" value="TPR_11"/>
    <property type="match status" value="1"/>
</dbReference>
<dbReference type="Pfam" id="PF17830">
    <property type="entry name" value="STI1-HOP_DP"/>
    <property type="match status" value="2"/>
</dbReference>
<dbReference type="AlphaFoldDB" id="M9MB63"/>
<feature type="repeat" description="TPR" evidence="6">
    <location>
        <begin position="374"/>
        <end position="407"/>
    </location>
</feature>
<dbReference type="InterPro" id="IPR041243">
    <property type="entry name" value="STI1/HOP_DP"/>
</dbReference>
<gene>
    <name evidence="9" type="ORF">PANT_6c00125</name>
</gene>
<evidence type="ECO:0000313" key="9">
    <source>
        <dbReference type="EMBL" id="GAC72213.1"/>
    </source>
</evidence>
<evidence type="ECO:0000256" key="1">
    <source>
        <dbReference type="ARBA" id="ARBA00004496"/>
    </source>
</evidence>
<dbReference type="SMART" id="SM00028">
    <property type="entry name" value="TPR"/>
    <property type="match status" value="9"/>
</dbReference>
<comment type="subcellular location">
    <subcellularLocation>
        <location evidence="1">Cytoplasm</location>
    </subcellularLocation>
</comment>
<dbReference type="GO" id="GO:0051879">
    <property type="term" value="F:Hsp90 protein binding"/>
    <property type="evidence" value="ECO:0007669"/>
    <property type="project" value="TreeGrafter"/>
</dbReference>
<protein>
    <submittedName>
        <fullName evidence="9">Molecular co-chaperone STI1</fullName>
    </submittedName>
</protein>
<dbReference type="InterPro" id="IPR019734">
    <property type="entry name" value="TPR_rpt"/>
</dbReference>
<dbReference type="EMBL" id="DF196772">
    <property type="protein sequence ID" value="GAC72213.1"/>
    <property type="molecule type" value="Genomic_DNA"/>
</dbReference>
<dbReference type="PANTHER" id="PTHR22904">
    <property type="entry name" value="TPR REPEAT CONTAINING PROTEIN"/>
    <property type="match status" value="1"/>
</dbReference>
<feature type="repeat" description="TPR" evidence="6">
    <location>
        <begin position="645"/>
        <end position="678"/>
    </location>
</feature>
<name>M9MB63_PSEA3</name>
<dbReference type="STRING" id="1151754.M9MB63"/>
<proteinExistence type="predicted"/>
<dbReference type="FunFam" id="1.10.260.100:FF:000002">
    <property type="entry name" value="Stress-induced-phosphoprotein 1 (Hsp70/Hsp90-organizing)"/>
    <property type="match status" value="1"/>
</dbReference>
<feature type="domain" description="STI1" evidence="8">
    <location>
        <begin position="846"/>
        <end position="885"/>
    </location>
</feature>
<keyword evidence="3" id="KW-0677">Repeat</keyword>
<dbReference type="Pfam" id="PF13424">
    <property type="entry name" value="TPR_12"/>
    <property type="match status" value="1"/>
</dbReference>
<feature type="domain" description="STI1" evidence="8">
    <location>
        <begin position="441"/>
        <end position="490"/>
    </location>
</feature>
<feature type="repeat" description="TPR" evidence="6">
    <location>
        <begin position="739"/>
        <end position="772"/>
    </location>
</feature>
<feature type="compositionally biased region" description="Basic and acidic residues" evidence="7">
    <location>
        <begin position="67"/>
        <end position="89"/>
    </location>
</feature>
<dbReference type="InterPro" id="IPR011990">
    <property type="entry name" value="TPR-like_helical_dom_sf"/>
</dbReference>
<evidence type="ECO:0000256" key="2">
    <source>
        <dbReference type="ARBA" id="ARBA00022490"/>
    </source>
</evidence>